<keyword evidence="4" id="KW-1185">Reference proteome</keyword>
<evidence type="ECO:0000256" key="1">
    <source>
        <dbReference type="SAM" id="Coils"/>
    </source>
</evidence>
<accession>A0A2G5SG37</accession>
<feature type="transmembrane region" description="Helical" evidence="2">
    <location>
        <begin position="225"/>
        <end position="243"/>
    </location>
</feature>
<evidence type="ECO:0000313" key="4">
    <source>
        <dbReference type="Proteomes" id="UP000230233"/>
    </source>
</evidence>
<feature type="transmembrane region" description="Helical" evidence="2">
    <location>
        <begin position="194"/>
        <end position="213"/>
    </location>
</feature>
<evidence type="ECO:0000256" key="2">
    <source>
        <dbReference type="SAM" id="Phobius"/>
    </source>
</evidence>
<dbReference type="AlphaFoldDB" id="A0A2G5SG37"/>
<sequence>MSHLESDVTKILEGLKNRFINFSNRLKDADLPETFISDETIKLEKLEDNLKKKKEVLESRIRQKKANLWTYKLLLICEMVLSIFVITLITIYPPEEETGPWPKIAFYGAAVIPLLLFLFAVFEGIMDKIADWKRRRNARKTFSLENENEKIGEIILMGNELDDLMNRYQKFFEDLNENYVPMWNRYKRLCNQYLFYYIVGNLIGCMILFSNVIESFFYNTKQDSLKTFYGILQLFLLILSPFVHYRCIRTTILIDSLTQF</sequence>
<keyword evidence="2" id="KW-0472">Membrane</keyword>
<organism evidence="3 4">
    <name type="scientific">Caenorhabditis nigoni</name>
    <dbReference type="NCBI Taxonomy" id="1611254"/>
    <lineage>
        <taxon>Eukaryota</taxon>
        <taxon>Metazoa</taxon>
        <taxon>Ecdysozoa</taxon>
        <taxon>Nematoda</taxon>
        <taxon>Chromadorea</taxon>
        <taxon>Rhabditida</taxon>
        <taxon>Rhabditina</taxon>
        <taxon>Rhabditomorpha</taxon>
        <taxon>Rhabditoidea</taxon>
        <taxon>Rhabditidae</taxon>
        <taxon>Peloderinae</taxon>
        <taxon>Caenorhabditis</taxon>
    </lineage>
</organism>
<evidence type="ECO:0000313" key="3">
    <source>
        <dbReference type="EMBL" id="PIC13892.1"/>
    </source>
</evidence>
<dbReference type="Proteomes" id="UP000230233">
    <property type="component" value="Unassembled WGS sequence"/>
</dbReference>
<feature type="coiled-coil region" evidence="1">
    <location>
        <begin position="36"/>
        <end position="67"/>
    </location>
</feature>
<gene>
    <name evidence="3" type="ORF">B9Z55_027476</name>
</gene>
<name>A0A2G5SG37_9PELO</name>
<protein>
    <submittedName>
        <fullName evidence="3">Uncharacterized protein</fullName>
    </submittedName>
</protein>
<feature type="transmembrane region" description="Helical" evidence="2">
    <location>
        <begin position="104"/>
        <end position="126"/>
    </location>
</feature>
<reference evidence="4" key="1">
    <citation type="submission" date="2017-10" db="EMBL/GenBank/DDBJ databases">
        <title>Rapid genome shrinkage in a self-fertile nematode reveals novel sperm competition proteins.</title>
        <authorList>
            <person name="Yin D."/>
            <person name="Schwarz E.M."/>
            <person name="Thomas C.G."/>
            <person name="Felde R.L."/>
            <person name="Korf I.F."/>
            <person name="Cutter A.D."/>
            <person name="Schartner C.M."/>
            <person name="Ralston E.J."/>
            <person name="Meyer B.J."/>
            <person name="Haag E.S."/>
        </authorList>
    </citation>
    <scope>NUCLEOTIDE SEQUENCE [LARGE SCALE GENOMIC DNA]</scope>
    <source>
        <strain evidence="4">JU1422</strain>
    </source>
</reference>
<dbReference type="EMBL" id="PDUG01000010">
    <property type="protein sequence ID" value="PIC13892.1"/>
    <property type="molecule type" value="Genomic_DNA"/>
</dbReference>
<comment type="caution">
    <text evidence="3">The sequence shown here is derived from an EMBL/GenBank/DDBJ whole genome shotgun (WGS) entry which is preliminary data.</text>
</comment>
<keyword evidence="2" id="KW-0812">Transmembrane</keyword>
<keyword evidence="2" id="KW-1133">Transmembrane helix</keyword>
<proteinExistence type="predicted"/>
<keyword evidence="1" id="KW-0175">Coiled coil</keyword>
<feature type="transmembrane region" description="Helical" evidence="2">
    <location>
        <begin position="69"/>
        <end position="92"/>
    </location>
</feature>